<dbReference type="EMBL" id="FUYG01000011">
    <property type="protein sequence ID" value="SKB02102.1"/>
    <property type="molecule type" value="Genomic_DNA"/>
</dbReference>
<organism evidence="1 2">
    <name type="scientific">Agreia bicolorata</name>
    <dbReference type="NCBI Taxonomy" id="110935"/>
    <lineage>
        <taxon>Bacteria</taxon>
        <taxon>Bacillati</taxon>
        <taxon>Actinomycetota</taxon>
        <taxon>Actinomycetes</taxon>
        <taxon>Micrococcales</taxon>
        <taxon>Microbacteriaceae</taxon>
        <taxon>Agreia</taxon>
    </lineage>
</organism>
<reference evidence="2" key="1">
    <citation type="submission" date="2017-02" db="EMBL/GenBank/DDBJ databases">
        <authorList>
            <person name="Varghese N."/>
            <person name="Submissions S."/>
        </authorList>
    </citation>
    <scope>NUCLEOTIDE SEQUENCE [LARGE SCALE GENOMIC DNA]</scope>
    <source>
        <strain evidence="2">VKM Ac-2052</strain>
    </source>
</reference>
<name>A0A1T4YJZ4_9MICO</name>
<accession>A0A1T4YJZ4</accession>
<dbReference type="AlphaFoldDB" id="A0A1T4YJZ4"/>
<evidence type="ECO:0000313" key="2">
    <source>
        <dbReference type="Proteomes" id="UP000189735"/>
    </source>
</evidence>
<dbReference type="Proteomes" id="UP000189735">
    <property type="component" value="Unassembled WGS sequence"/>
</dbReference>
<proteinExistence type="predicted"/>
<gene>
    <name evidence="1" type="ORF">SAMN06295879_3435</name>
</gene>
<evidence type="ECO:0000313" key="1">
    <source>
        <dbReference type="EMBL" id="SKB02102.1"/>
    </source>
</evidence>
<protein>
    <submittedName>
        <fullName evidence="1">Uncharacterized protein</fullName>
    </submittedName>
</protein>
<sequence>MANNNSEDFYNGVLQGRAFVRVGDVLHDPIPLSDGKSFAFLRREVQRQQKPRDAYHAIPAHIP</sequence>